<feature type="chain" id="PRO_5015114363" evidence="1">
    <location>
        <begin position="25"/>
        <end position="218"/>
    </location>
</feature>
<dbReference type="InterPro" id="IPR011969">
    <property type="entry name" value="Clan_AA_Asp_peptidase_C"/>
</dbReference>
<dbReference type="InterPro" id="IPR001969">
    <property type="entry name" value="Aspartic_peptidase_AS"/>
</dbReference>
<dbReference type="RefSeq" id="WP_104739482.1">
    <property type="nucleotide sequence ID" value="NZ_BMHR01000017.1"/>
</dbReference>
<evidence type="ECO:0000256" key="1">
    <source>
        <dbReference type="SAM" id="SignalP"/>
    </source>
</evidence>
<evidence type="ECO:0000313" key="2">
    <source>
        <dbReference type="EMBL" id="POB01509.1"/>
    </source>
</evidence>
<dbReference type="EMBL" id="PPSK01000019">
    <property type="protein sequence ID" value="POB01509.1"/>
    <property type="molecule type" value="Genomic_DNA"/>
</dbReference>
<dbReference type="NCBIfam" id="TIGR02281">
    <property type="entry name" value="clan_AA_DTGA"/>
    <property type="match status" value="1"/>
</dbReference>
<accession>A0A2P4ERT4</accession>
<keyword evidence="2" id="KW-0378">Hydrolase</keyword>
<dbReference type="OrthoDB" id="185963at2"/>
<dbReference type="Proteomes" id="UP000243451">
    <property type="component" value="Unassembled WGS sequence"/>
</dbReference>
<evidence type="ECO:0000313" key="3">
    <source>
        <dbReference type="Proteomes" id="UP000243451"/>
    </source>
</evidence>
<dbReference type="SUPFAM" id="SSF50630">
    <property type="entry name" value="Acid proteases"/>
    <property type="match status" value="1"/>
</dbReference>
<proteinExistence type="predicted"/>
<gene>
    <name evidence="2" type="ORF">C1949_16110</name>
</gene>
<dbReference type="Gene3D" id="2.40.70.10">
    <property type="entry name" value="Acid Proteases"/>
    <property type="match status" value="1"/>
</dbReference>
<organism evidence="2 3">
    <name type="scientific">Halopseudomonas oceani</name>
    <dbReference type="NCBI Taxonomy" id="1708783"/>
    <lineage>
        <taxon>Bacteria</taxon>
        <taxon>Pseudomonadati</taxon>
        <taxon>Pseudomonadota</taxon>
        <taxon>Gammaproteobacteria</taxon>
        <taxon>Pseudomonadales</taxon>
        <taxon>Pseudomonadaceae</taxon>
        <taxon>Halopseudomonas</taxon>
    </lineage>
</organism>
<dbReference type="CDD" id="cd05483">
    <property type="entry name" value="retropepsin_like_bacteria"/>
    <property type="match status" value="1"/>
</dbReference>
<dbReference type="Pfam" id="PF13975">
    <property type="entry name" value="gag-asp_proteas"/>
    <property type="match status" value="1"/>
</dbReference>
<reference evidence="2 3" key="1">
    <citation type="submission" date="2018-01" db="EMBL/GenBank/DDBJ databases">
        <title>Draft genome of the type strain Pseudomonas oceani DSM 100277 isolated from the deep water in Okinawa trough, northwestern Pacific Ocean.</title>
        <authorList>
            <person name="Gomila M."/>
            <person name="Mulet M."/>
            <person name="Garcia-Valdes E."/>
            <person name="Lalucat J."/>
        </authorList>
    </citation>
    <scope>NUCLEOTIDE SEQUENCE [LARGE SCALE GENOMIC DNA]</scope>
    <source>
        <strain evidence="2 3">DSM 100277</strain>
    </source>
</reference>
<keyword evidence="3" id="KW-1185">Reference proteome</keyword>
<comment type="caution">
    <text evidence="2">The sequence shown here is derived from an EMBL/GenBank/DDBJ whole genome shotgun (WGS) entry which is preliminary data.</text>
</comment>
<dbReference type="GO" id="GO:0006508">
    <property type="term" value="P:proteolysis"/>
    <property type="evidence" value="ECO:0007669"/>
    <property type="project" value="UniProtKB-KW"/>
</dbReference>
<dbReference type="PROSITE" id="PS00141">
    <property type="entry name" value="ASP_PROTEASE"/>
    <property type="match status" value="1"/>
</dbReference>
<dbReference type="InterPro" id="IPR021109">
    <property type="entry name" value="Peptidase_aspartic_dom_sf"/>
</dbReference>
<dbReference type="InterPro" id="IPR034122">
    <property type="entry name" value="Retropepsin-like_bacterial"/>
</dbReference>
<dbReference type="AlphaFoldDB" id="A0A2P4ERT4"/>
<keyword evidence="2" id="KW-0645">Protease</keyword>
<keyword evidence="1" id="KW-0732">Signal</keyword>
<sequence length="218" mass="23400">MGRIASLSAVLLGVGLAATSLVSAATQVRVVGLFANAAVVNIDGQRHMLRVGRPPVNGVELIAADSRTATLRVDGQTRQFGLQREYTEGFAQAERQQVSIPRGEGGHYRITGSINGQAVGFMVDTGATSVSMSSAQARRLGIDYRMDGTPVRAATASSAVEGYQVNLARVKVGDIELSNVQALVLEGRFPLEVLLGMSWLSRVRMDEQDNLLLLQRKY</sequence>
<feature type="signal peptide" evidence="1">
    <location>
        <begin position="1"/>
        <end position="24"/>
    </location>
</feature>
<dbReference type="GO" id="GO:0004190">
    <property type="term" value="F:aspartic-type endopeptidase activity"/>
    <property type="evidence" value="ECO:0007669"/>
    <property type="project" value="InterPro"/>
</dbReference>
<name>A0A2P4ERT4_9GAMM</name>
<protein>
    <submittedName>
        <fullName evidence="2">TIGR02281 family clan AA aspartic protease</fullName>
    </submittedName>
</protein>